<sequence length="325" mass="37783">MNDVVKEVFKFLSRKEIEKSQLVSRYWKNLIALSSDELPLRSLCVWACTYDDSYYFMRDKEPGCQVVKYPQFSVEDYHLEEIFQNCIVDRLPITFRTCAQAAQTVVNLVKILKQTNRLVVAITCTIDIVERITELEALSHLQPILELIQAKEIRISINDFCYILGHTRFFNSGANISQITTTIGFPPESVPTEQHKKQLVEFLSGSRFLKRIGISFYSKLALQKADSIDILRELIKTFQTCEKPKNFFEEIEFFLYFATGNPEFFCGFLTNLGLELIEMSNTNQRGVLNSYKFQRSDNWMMKIELSLSSQNDETGHIKFFIARKD</sequence>
<evidence type="ECO:0000313" key="3">
    <source>
        <dbReference type="WBParaSite" id="ACRNAN_scaffold3322.g29053.t1"/>
    </source>
</evidence>
<reference evidence="3" key="1">
    <citation type="submission" date="2022-11" db="UniProtKB">
        <authorList>
            <consortium name="WormBaseParasite"/>
        </authorList>
    </citation>
    <scope>IDENTIFICATION</scope>
</reference>
<dbReference type="InterPro" id="IPR036047">
    <property type="entry name" value="F-box-like_dom_sf"/>
</dbReference>
<proteinExistence type="predicted"/>
<accession>A0A914DQK2</accession>
<name>A0A914DQK2_9BILA</name>
<dbReference type="InterPro" id="IPR001810">
    <property type="entry name" value="F-box_dom"/>
</dbReference>
<dbReference type="Proteomes" id="UP000887540">
    <property type="component" value="Unplaced"/>
</dbReference>
<dbReference type="SUPFAM" id="SSF81383">
    <property type="entry name" value="F-box domain"/>
    <property type="match status" value="1"/>
</dbReference>
<feature type="domain" description="F-box" evidence="1">
    <location>
        <begin position="2"/>
        <end position="32"/>
    </location>
</feature>
<organism evidence="2 3">
    <name type="scientific">Acrobeloides nanus</name>
    <dbReference type="NCBI Taxonomy" id="290746"/>
    <lineage>
        <taxon>Eukaryota</taxon>
        <taxon>Metazoa</taxon>
        <taxon>Ecdysozoa</taxon>
        <taxon>Nematoda</taxon>
        <taxon>Chromadorea</taxon>
        <taxon>Rhabditida</taxon>
        <taxon>Tylenchina</taxon>
        <taxon>Cephalobomorpha</taxon>
        <taxon>Cephaloboidea</taxon>
        <taxon>Cephalobidae</taxon>
        <taxon>Acrobeloides</taxon>
    </lineage>
</organism>
<evidence type="ECO:0000313" key="2">
    <source>
        <dbReference type="Proteomes" id="UP000887540"/>
    </source>
</evidence>
<dbReference type="AlphaFoldDB" id="A0A914DQK2"/>
<dbReference type="Pfam" id="PF00646">
    <property type="entry name" value="F-box"/>
    <property type="match status" value="1"/>
</dbReference>
<protein>
    <submittedName>
        <fullName evidence="3">F-box domain-containing protein</fullName>
    </submittedName>
</protein>
<keyword evidence="2" id="KW-1185">Reference proteome</keyword>
<dbReference type="WBParaSite" id="ACRNAN_scaffold3322.g29053.t1">
    <property type="protein sequence ID" value="ACRNAN_scaffold3322.g29053.t1"/>
    <property type="gene ID" value="ACRNAN_scaffold3322.g29053"/>
</dbReference>
<evidence type="ECO:0000259" key="1">
    <source>
        <dbReference type="Pfam" id="PF00646"/>
    </source>
</evidence>